<dbReference type="EMBL" id="BBPA01000070">
    <property type="protein sequence ID" value="GAL95356.1"/>
    <property type="molecule type" value="Genomic_DNA"/>
</dbReference>
<protein>
    <submittedName>
        <fullName evidence="1">Uncharacterized protein</fullName>
    </submittedName>
</protein>
<evidence type="ECO:0000313" key="1">
    <source>
        <dbReference type="EMBL" id="GAL95356.1"/>
    </source>
</evidence>
<evidence type="ECO:0000313" key="2">
    <source>
        <dbReference type="Proteomes" id="UP000030321"/>
    </source>
</evidence>
<gene>
    <name evidence="1" type="ORF">N44_04211</name>
</gene>
<comment type="caution">
    <text evidence="1">The sequence shown here is derived from an EMBL/GenBank/DDBJ whole genome shotgun (WGS) entry which is preliminary data.</text>
</comment>
<reference evidence="2" key="1">
    <citation type="journal article" date="2015" name="Genome">
        <title>Whole Genome Sequence of the Non-Microcystin-Producing Microcystis aeruginosa Strain NIES-44.</title>
        <authorList>
            <person name="Okano K."/>
            <person name="Miyata N."/>
            <person name="Ozaki Y."/>
        </authorList>
    </citation>
    <scope>NUCLEOTIDE SEQUENCE [LARGE SCALE GENOMIC DNA]</scope>
    <source>
        <strain evidence="2">NIES-44</strain>
    </source>
</reference>
<proteinExistence type="predicted"/>
<sequence>MNLEIILIKATRSRWDKKNPDHDFVIGGGYRLTTLTEIIRTNCNYRPYHPYSHGFVKLAAKRNGQNGYLDY</sequence>
<dbReference type="Proteomes" id="UP000030321">
    <property type="component" value="Unassembled WGS sequence"/>
</dbReference>
<dbReference type="AlphaFoldDB" id="A0A0A1W1G9"/>
<name>A0A0A1W1G9_MICAE</name>
<organism evidence="1 2">
    <name type="scientific">Microcystis aeruginosa NIES-44</name>
    <dbReference type="NCBI Taxonomy" id="449439"/>
    <lineage>
        <taxon>Bacteria</taxon>
        <taxon>Bacillati</taxon>
        <taxon>Cyanobacteriota</taxon>
        <taxon>Cyanophyceae</taxon>
        <taxon>Oscillatoriophycideae</taxon>
        <taxon>Chroococcales</taxon>
        <taxon>Microcystaceae</taxon>
        <taxon>Microcystis</taxon>
    </lineage>
</organism>
<accession>A0A0A1W1G9</accession>